<protein>
    <submittedName>
        <fullName evidence="1">Uncharacterized protein</fullName>
    </submittedName>
</protein>
<dbReference type="EMBL" id="REGN01011523">
    <property type="protein sequence ID" value="RMZ97271.1"/>
    <property type="molecule type" value="Genomic_DNA"/>
</dbReference>
<reference evidence="1 2" key="1">
    <citation type="journal article" date="2018" name="Sci. Rep.">
        <title>Genomic signatures of local adaptation to the degree of environmental predictability in rotifers.</title>
        <authorList>
            <person name="Franch-Gras L."/>
            <person name="Hahn C."/>
            <person name="Garcia-Roger E.M."/>
            <person name="Carmona M.J."/>
            <person name="Serra M."/>
            <person name="Gomez A."/>
        </authorList>
    </citation>
    <scope>NUCLEOTIDE SEQUENCE [LARGE SCALE GENOMIC DNA]</scope>
    <source>
        <strain evidence="1">HYR1</strain>
    </source>
</reference>
<keyword evidence="2" id="KW-1185">Reference proteome</keyword>
<sequence>MNLKLKIANMKVIRFSLKIQSNVLKLTPLSVNKKPISGSHYNKQFSPARESATLKGTDGVRLVIDRYYL</sequence>
<dbReference type="Proteomes" id="UP000276133">
    <property type="component" value="Unassembled WGS sequence"/>
</dbReference>
<proteinExistence type="predicted"/>
<evidence type="ECO:0000313" key="1">
    <source>
        <dbReference type="EMBL" id="RMZ97271.1"/>
    </source>
</evidence>
<comment type="caution">
    <text evidence="1">The sequence shown here is derived from an EMBL/GenBank/DDBJ whole genome shotgun (WGS) entry which is preliminary data.</text>
</comment>
<evidence type="ECO:0000313" key="2">
    <source>
        <dbReference type="Proteomes" id="UP000276133"/>
    </source>
</evidence>
<dbReference type="AlphaFoldDB" id="A0A3M7PDT8"/>
<accession>A0A3M7PDT8</accession>
<organism evidence="1 2">
    <name type="scientific">Brachionus plicatilis</name>
    <name type="common">Marine rotifer</name>
    <name type="synonym">Brachionus muelleri</name>
    <dbReference type="NCBI Taxonomy" id="10195"/>
    <lineage>
        <taxon>Eukaryota</taxon>
        <taxon>Metazoa</taxon>
        <taxon>Spiralia</taxon>
        <taxon>Gnathifera</taxon>
        <taxon>Rotifera</taxon>
        <taxon>Eurotatoria</taxon>
        <taxon>Monogononta</taxon>
        <taxon>Pseudotrocha</taxon>
        <taxon>Ploima</taxon>
        <taxon>Brachionidae</taxon>
        <taxon>Brachionus</taxon>
    </lineage>
</organism>
<gene>
    <name evidence="1" type="ORF">BpHYR1_048330</name>
</gene>
<name>A0A3M7PDT8_BRAPC</name>